<comment type="caution">
    <text evidence="2">The sequence shown here is derived from an EMBL/GenBank/DDBJ whole genome shotgun (WGS) entry which is preliminary data.</text>
</comment>
<name>A0A8J5SFC1_ZIZPA</name>
<organism evidence="2 3">
    <name type="scientific">Zizania palustris</name>
    <name type="common">Northern wild rice</name>
    <dbReference type="NCBI Taxonomy" id="103762"/>
    <lineage>
        <taxon>Eukaryota</taxon>
        <taxon>Viridiplantae</taxon>
        <taxon>Streptophyta</taxon>
        <taxon>Embryophyta</taxon>
        <taxon>Tracheophyta</taxon>
        <taxon>Spermatophyta</taxon>
        <taxon>Magnoliopsida</taxon>
        <taxon>Liliopsida</taxon>
        <taxon>Poales</taxon>
        <taxon>Poaceae</taxon>
        <taxon>BOP clade</taxon>
        <taxon>Oryzoideae</taxon>
        <taxon>Oryzeae</taxon>
        <taxon>Zizaniinae</taxon>
        <taxon>Zizania</taxon>
    </lineage>
</organism>
<accession>A0A8J5SFC1</accession>
<protein>
    <submittedName>
        <fullName evidence="2">Uncharacterized protein</fullName>
    </submittedName>
</protein>
<proteinExistence type="predicted"/>
<keyword evidence="3" id="KW-1185">Reference proteome</keyword>
<evidence type="ECO:0000313" key="2">
    <source>
        <dbReference type="EMBL" id="KAG8054414.1"/>
    </source>
</evidence>
<feature type="compositionally biased region" description="Pro residues" evidence="1">
    <location>
        <begin position="74"/>
        <end position="86"/>
    </location>
</feature>
<feature type="region of interest" description="Disordered" evidence="1">
    <location>
        <begin position="1"/>
        <end position="28"/>
    </location>
</feature>
<reference evidence="2" key="2">
    <citation type="submission" date="2021-02" db="EMBL/GenBank/DDBJ databases">
        <authorList>
            <person name="Kimball J.A."/>
            <person name="Haas M.W."/>
            <person name="Macchietto M."/>
            <person name="Kono T."/>
            <person name="Duquette J."/>
            <person name="Shao M."/>
        </authorList>
    </citation>
    <scope>NUCLEOTIDE SEQUENCE</scope>
    <source>
        <tissue evidence="2">Fresh leaf tissue</tissue>
    </source>
</reference>
<evidence type="ECO:0000313" key="3">
    <source>
        <dbReference type="Proteomes" id="UP000729402"/>
    </source>
</evidence>
<dbReference type="EMBL" id="JAAALK010000288">
    <property type="protein sequence ID" value="KAG8054414.1"/>
    <property type="molecule type" value="Genomic_DNA"/>
</dbReference>
<feature type="region of interest" description="Disordered" evidence="1">
    <location>
        <begin position="56"/>
        <end position="99"/>
    </location>
</feature>
<gene>
    <name evidence="2" type="ORF">GUJ93_ZPchr0001g32540</name>
</gene>
<dbReference type="AlphaFoldDB" id="A0A8J5SFC1"/>
<reference evidence="2" key="1">
    <citation type="journal article" date="2021" name="bioRxiv">
        <title>Whole Genome Assembly and Annotation of Northern Wild Rice, Zizania palustris L., Supports a Whole Genome Duplication in the Zizania Genus.</title>
        <authorList>
            <person name="Haas M."/>
            <person name="Kono T."/>
            <person name="Macchietto M."/>
            <person name="Millas R."/>
            <person name="McGilp L."/>
            <person name="Shao M."/>
            <person name="Duquette J."/>
            <person name="Hirsch C.N."/>
            <person name="Kimball J."/>
        </authorList>
    </citation>
    <scope>NUCLEOTIDE SEQUENCE</scope>
    <source>
        <tissue evidence="2">Fresh leaf tissue</tissue>
    </source>
</reference>
<dbReference type="Proteomes" id="UP000729402">
    <property type="component" value="Unassembled WGS sequence"/>
</dbReference>
<evidence type="ECO:0000256" key="1">
    <source>
        <dbReference type="SAM" id="MobiDB-lite"/>
    </source>
</evidence>
<sequence length="99" mass="10863">MFSLTLSFPSHADRRCKNQSFRQPRDQQRCDCTQDEVGNSMDIAVVEPVLPIAQPINHQQSAAAPYAATNHHSPPQPAATLPPLPRLPRAVQVADAEDP</sequence>